<reference evidence="2 3" key="1">
    <citation type="submission" date="2018-06" db="EMBL/GenBank/DDBJ databases">
        <title>Genomic Encyclopedia of Archaeal and Bacterial Type Strains, Phase II (KMG-II): from individual species to whole genera.</title>
        <authorList>
            <person name="Goeker M."/>
        </authorList>
    </citation>
    <scope>NUCLEOTIDE SEQUENCE [LARGE SCALE GENOMIC DNA]</scope>
    <source>
        <strain evidence="2 3">DSM 23857</strain>
    </source>
</reference>
<dbReference type="Proteomes" id="UP000249547">
    <property type="component" value="Unassembled WGS sequence"/>
</dbReference>
<gene>
    <name evidence="2" type="ORF">LX64_00598</name>
</gene>
<name>A0A327R2X7_9BACT</name>
<dbReference type="SMART" id="SM00953">
    <property type="entry name" value="RES"/>
    <property type="match status" value="1"/>
</dbReference>
<evidence type="ECO:0000259" key="1">
    <source>
        <dbReference type="SMART" id="SM00953"/>
    </source>
</evidence>
<dbReference type="InterPro" id="IPR014914">
    <property type="entry name" value="RES_dom"/>
</dbReference>
<sequence length="153" mass="17556">MIVYRIVKDAKRAHDLSGKGAFLVGGRWNSEGIFMLYTSESQSLAFLETLVHFDPSEIPQHLYVMKIDISDSAPLYRLPSTKLPKNWRDTDHIQLKEIGDNFCRNKRSLVMKVPSAVLPTEFNYVLNPLFPRFHDLVKVVSVEPLAVDKRFGH</sequence>
<dbReference type="Pfam" id="PF08808">
    <property type="entry name" value="RES"/>
    <property type="match status" value="1"/>
</dbReference>
<evidence type="ECO:0000313" key="3">
    <source>
        <dbReference type="Proteomes" id="UP000249547"/>
    </source>
</evidence>
<protein>
    <submittedName>
        <fullName evidence="2">RES domain-containing protein</fullName>
    </submittedName>
</protein>
<comment type="caution">
    <text evidence="2">The sequence shown here is derived from an EMBL/GenBank/DDBJ whole genome shotgun (WGS) entry which is preliminary data.</text>
</comment>
<accession>A0A327R2X7</accession>
<dbReference type="AlphaFoldDB" id="A0A327R2X7"/>
<keyword evidence="3" id="KW-1185">Reference proteome</keyword>
<feature type="domain" description="RES" evidence="1">
    <location>
        <begin position="15"/>
        <end position="140"/>
    </location>
</feature>
<organism evidence="2 3">
    <name type="scientific">Chitinophaga skermanii</name>
    <dbReference type="NCBI Taxonomy" id="331697"/>
    <lineage>
        <taxon>Bacteria</taxon>
        <taxon>Pseudomonadati</taxon>
        <taxon>Bacteroidota</taxon>
        <taxon>Chitinophagia</taxon>
        <taxon>Chitinophagales</taxon>
        <taxon>Chitinophagaceae</taxon>
        <taxon>Chitinophaga</taxon>
    </lineage>
</organism>
<proteinExistence type="predicted"/>
<dbReference type="RefSeq" id="WP_111596098.1">
    <property type="nucleotide sequence ID" value="NZ_QLLL01000001.1"/>
</dbReference>
<dbReference type="EMBL" id="QLLL01000001">
    <property type="protein sequence ID" value="RAJ10991.1"/>
    <property type="molecule type" value="Genomic_DNA"/>
</dbReference>
<evidence type="ECO:0000313" key="2">
    <source>
        <dbReference type="EMBL" id="RAJ10991.1"/>
    </source>
</evidence>
<dbReference type="OrthoDB" id="9789501at2"/>